<dbReference type="OrthoDB" id="1106094at2759"/>
<dbReference type="PANTHER" id="PTHR37199">
    <property type="entry name" value="TRANSMEMBRANE PROTEIN"/>
    <property type="match status" value="1"/>
</dbReference>
<evidence type="ECO:0008006" key="4">
    <source>
        <dbReference type="Google" id="ProtNLM"/>
    </source>
</evidence>
<reference evidence="2" key="1">
    <citation type="journal article" date="2012" name="Nature">
        <title>The tomato genome sequence provides insights into fleshy fruit evolution.</title>
        <authorList>
            <consortium name="Tomato Genome Consortium"/>
        </authorList>
    </citation>
    <scope>NUCLEOTIDE SEQUENCE [LARGE SCALE GENOMIC DNA]</scope>
    <source>
        <strain evidence="2">cv. Heinz 1706</strain>
    </source>
</reference>
<dbReference type="Proteomes" id="UP000004994">
    <property type="component" value="Chromosome 5"/>
</dbReference>
<dbReference type="AlphaFoldDB" id="A0A3Q7GF51"/>
<keyword evidence="3" id="KW-1185">Reference proteome</keyword>
<dbReference type="Gramene" id="Solyc05g008880.1.1">
    <property type="protein sequence ID" value="Solyc05g008880.1.1.1"/>
    <property type="gene ID" value="Solyc05g008880.1"/>
</dbReference>
<dbReference type="PANTHER" id="PTHR37199:SF5">
    <property type="entry name" value="TRANSMEMBRANE PROTEIN"/>
    <property type="match status" value="1"/>
</dbReference>
<keyword evidence="1" id="KW-0812">Transmembrane</keyword>
<protein>
    <recommendedName>
        <fullName evidence="4">Transmembrane protein</fullName>
    </recommendedName>
</protein>
<dbReference type="GeneID" id="104647281"/>
<gene>
    <name evidence="2" type="primary">LOC104647281</name>
</gene>
<organism evidence="2">
    <name type="scientific">Solanum lycopersicum</name>
    <name type="common">Tomato</name>
    <name type="synonym">Lycopersicon esculentum</name>
    <dbReference type="NCBI Taxonomy" id="4081"/>
    <lineage>
        <taxon>Eukaryota</taxon>
        <taxon>Viridiplantae</taxon>
        <taxon>Streptophyta</taxon>
        <taxon>Embryophyta</taxon>
        <taxon>Tracheophyta</taxon>
        <taxon>Spermatophyta</taxon>
        <taxon>Magnoliopsida</taxon>
        <taxon>eudicotyledons</taxon>
        <taxon>Gunneridae</taxon>
        <taxon>Pentapetalae</taxon>
        <taxon>asterids</taxon>
        <taxon>lamiids</taxon>
        <taxon>Solanales</taxon>
        <taxon>Solanaceae</taxon>
        <taxon>Solanoideae</taxon>
        <taxon>Solaneae</taxon>
        <taxon>Solanum</taxon>
        <taxon>Solanum subgen. Lycopersicon</taxon>
    </lineage>
</organism>
<dbReference type="PaxDb" id="4081-Solyc05g008880.1.1"/>
<keyword evidence="1" id="KW-0472">Membrane</keyword>
<dbReference type="RefSeq" id="XP_010320739.1">
    <property type="nucleotide sequence ID" value="XM_010322437.4"/>
</dbReference>
<feature type="transmembrane region" description="Helical" evidence="1">
    <location>
        <begin position="20"/>
        <end position="40"/>
    </location>
</feature>
<dbReference type="OMA" id="KASHADN"/>
<evidence type="ECO:0000313" key="2">
    <source>
        <dbReference type="EnsemblPlants" id="Solyc05g008880.1.1.1"/>
    </source>
</evidence>
<evidence type="ECO:0000256" key="1">
    <source>
        <dbReference type="SAM" id="Phobius"/>
    </source>
</evidence>
<evidence type="ECO:0000313" key="3">
    <source>
        <dbReference type="Proteomes" id="UP000004994"/>
    </source>
</evidence>
<reference evidence="2" key="2">
    <citation type="submission" date="2019-01" db="UniProtKB">
        <authorList>
            <consortium name="EnsemblPlants"/>
        </authorList>
    </citation>
    <scope>IDENTIFICATION</scope>
    <source>
        <strain evidence="2">cv. Heinz 1706</strain>
    </source>
</reference>
<sequence length="73" mass="7581">MVRELRATGIRGVEDITNVGIWSLWLMVLVCLCIISTIIFSCADGVSKEKEATTHTDNYGAGCGAGCGAACGA</sequence>
<dbReference type="EnsemblPlants" id="Solyc05g008880.1.1">
    <property type="protein sequence ID" value="Solyc05g008880.1.1.1"/>
    <property type="gene ID" value="Solyc05g008880.1"/>
</dbReference>
<name>A0A3Q7GF51_SOLLC</name>
<accession>A0A3Q7GF51</accession>
<proteinExistence type="predicted"/>
<keyword evidence="1" id="KW-1133">Transmembrane helix</keyword>
<dbReference type="InParanoid" id="A0A3Q7GF51"/>
<dbReference type="KEGG" id="sly:104647281"/>